<evidence type="ECO:0000256" key="2">
    <source>
        <dbReference type="SAM" id="SignalP"/>
    </source>
</evidence>
<feature type="chain" id="PRO_5040777651" evidence="2">
    <location>
        <begin position="27"/>
        <end position="172"/>
    </location>
</feature>
<evidence type="ECO:0000256" key="1">
    <source>
        <dbReference type="SAM" id="MobiDB-lite"/>
    </source>
</evidence>
<keyword evidence="4" id="KW-1185">Reference proteome</keyword>
<dbReference type="AlphaFoldDB" id="A0A9W6NZ88"/>
<organism evidence="3 4">
    <name type="scientific">Pseudonocardia halophobica</name>
    <dbReference type="NCBI Taxonomy" id="29401"/>
    <lineage>
        <taxon>Bacteria</taxon>
        <taxon>Bacillati</taxon>
        <taxon>Actinomycetota</taxon>
        <taxon>Actinomycetes</taxon>
        <taxon>Pseudonocardiales</taxon>
        <taxon>Pseudonocardiaceae</taxon>
        <taxon>Pseudonocardia</taxon>
    </lineage>
</organism>
<protein>
    <submittedName>
        <fullName evidence="3">Uncharacterized protein</fullName>
    </submittedName>
</protein>
<dbReference type="RefSeq" id="WP_156067780.1">
    <property type="nucleotide sequence ID" value="NZ_BAAAUZ010000005.1"/>
</dbReference>
<dbReference type="EMBL" id="BSFQ01000036">
    <property type="protein sequence ID" value="GLL14744.1"/>
    <property type="molecule type" value="Genomic_DNA"/>
</dbReference>
<feature type="region of interest" description="Disordered" evidence="1">
    <location>
        <begin position="140"/>
        <end position="160"/>
    </location>
</feature>
<gene>
    <name evidence="3" type="ORF">GCM10017577_58920</name>
</gene>
<keyword evidence="2" id="KW-0732">Signal</keyword>
<name>A0A9W6NZ88_9PSEU</name>
<reference evidence="3" key="2">
    <citation type="submission" date="2023-01" db="EMBL/GenBank/DDBJ databases">
        <authorList>
            <person name="Sun Q."/>
            <person name="Evtushenko L."/>
        </authorList>
    </citation>
    <scope>NUCLEOTIDE SEQUENCE</scope>
    <source>
        <strain evidence="3">VKM Ac-1069</strain>
    </source>
</reference>
<sequence length="172" mass="17595">MKLSRTLLATAVALLGAFAFTGTAQAAEVTTFHLQGRNTAGDNGYCSFPVTILYTSNQKLRPGPNGLVTGNATAKVTNDISGKTLTYNVSGPSRTTINSDGTLTAVAGGPNLLFTTVANSYPGVPQLAYSTGRVQFTLTPPAAPGSPPEGNFGRTTSYSLSGSRTDVCAALA</sequence>
<reference evidence="3" key="1">
    <citation type="journal article" date="2014" name="Int. J. Syst. Evol. Microbiol.">
        <title>Complete genome sequence of Corynebacterium casei LMG S-19264T (=DSM 44701T), isolated from a smear-ripened cheese.</title>
        <authorList>
            <consortium name="US DOE Joint Genome Institute (JGI-PGF)"/>
            <person name="Walter F."/>
            <person name="Albersmeier A."/>
            <person name="Kalinowski J."/>
            <person name="Ruckert C."/>
        </authorList>
    </citation>
    <scope>NUCLEOTIDE SEQUENCE</scope>
    <source>
        <strain evidence="3">VKM Ac-1069</strain>
    </source>
</reference>
<dbReference type="Proteomes" id="UP001143463">
    <property type="component" value="Unassembled WGS sequence"/>
</dbReference>
<evidence type="ECO:0000313" key="3">
    <source>
        <dbReference type="EMBL" id="GLL14744.1"/>
    </source>
</evidence>
<comment type="caution">
    <text evidence="3">The sequence shown here is derived from an EMBL/GenBank/DDBJ whole genome shotgun (WGS) entry which is preliminary data.</text>
</comment>
<proteinExistence type="predicted"/>
<evidence type="ECO:0000313" key="4">
    <source>
        <dbReference type="Proteomes" id="UP001143463"/>
    </source>
</evidence>
<accession>A0A9W6NZ88</accession>
<feature type="signal peptide" evidence="2">
    <location>
        <begin position="1"/>
        <end position="26"/>
    </location>
</feature>